<evidence type="ECO:0000256" key="1">
    <source>
        <dbReference type="SAM" id="Phobius"/>
    </source>
</evidence>
<feature type="transmembrane region" description="Helical" evidence="1">
    <location>
        <begin position="14"/>
        <end position="36"/>
    </location>
</feature>
<proteinExistence type="predicted"/>
<dbReference type="EMBL" id="SIJB01000032">
    <property type="protein sequence ID" value="NBI30513.1"/>
    <property type="molecule type" value="Genomic_DNA"/>
</dbReference>
<sequence>MVREYERNLKKQKVIKYSVLIFLFLIILFICFRWYYLIIQSPHRAELKKAITRAYAETNLIEVIDTDTFVGDEVYTIIYGLNDEEQNIIVWLSENYIHTELASDGISKDQVKERIFSDKPDVELLRVTPAKWTDEWAWEVFYKRDEEKGTRHYYDFYRFEDGEWLETYTMSVMR</sequence>
<dbReference type="Gene3D" id="3.10.450.40">
    <property type="match status" value="2"/>
</dbReference>
<keyword evidence="1" id="KW-1133">Transmembrane helix</keyword>
<accession>A0A6N9Q776</accession>
<name>A0A6N9Q776_9BACL</name>
<dbReference type="SUPFAM" id="SSF54403">
    <property type="entry name" value="Cystatin/monellin"/>
    <property type="match status" value="2"/>
</dbReference>
<organism evidence="3 4">
    <name type="scientific">Chengkuizengella marina</name>
    <dbReference type="NCBI Taxonomy" id="2507566"/>
    <lineage>
        <taxon>Bacteria</taxon>
        <taxon>Bacillati</taxon>
        <taxon>Bacillota</taxon>
        <taxon>Bacilli</taxon>
        <taxon>Bacillales</taxon>
        <taxon>Paenibacillaceae</taxon>
        <taxon>Chengkuizengella</taxon>
    </lineage>
</organism>
<protein>
    <recommendedName>
        <fullName evidence="2">Cell wall elongation regulator TseB-like domain-containing protein</fullName>
    </recommendedName>
</protein>
<evidence type="ECO:0000313" key="4">
    <source>
        <dbReference type="Proteomes" id="UP000448943"/>
    </source>
</evidence>
<evidence type="ECO:0000313" key="3">
    <source>
        <dbReference type="EMBL" id="NBI30513.1"/>
    </source>
</evidence>
<dbReference type="InterPro" id="IPR046350">
    <property type="entry name" value="Cystatin_sf"/>
</dbReference>
<reference evidence="3 4" key="1">
    <citation type="submission" date="2019-01" db="EMBL/GenBank/DDBJ databases">
        <title>Chengkuizengella sp. nov., isolated from deep-sea sediment of East Pacific Ocean.</title>
        <authorList>
            <person name="Yang J."/>
            <person name="Lai Q."/>
            <person name="Shao Z."/>
        </authorList>
    </citation>
    <scope>NUCLEOTIDE SEQUENCE [LARGE SCALE GENOMIC DNA]</scope>
    <source>
        <strain evidence="3 4">YPA3-1-1</strain>
    </source>
</reference>
<comment type="caution">
    <text evidence="3">The sequence shown here is derived from an EMBL/GenBank/DDBJ whole genome shotgun (WGS) entry which is preliminary data.</text>
</comment>
<keyword evidence="1" id="KW-0472">Membrane</keyword>
<dbReference type="Proteomes" id="UP000448943">
    <property type="component" value="Unassembled WGS sequence"/>
</dbReference>
<feature type="domain" description="Cell wall elongation regulator TseB-like" evidence="2">
    <location>
        <begin position="49"/>
        <end position="92"/>
    </location>
</feature>
<gene>
    <name evidence="3" type="ORF">ERL59_16310</name>
</gene>
<dbReference type="AlphaFoldDB" id="A0A6N9Q776"/>
<dbReference type="Pfam" id="PF17881">
    <property type="entry name" value="TseB"/>
    <property type="match status" value="1"/>
</dbReference>
<keyword evidence="1" id="KW-0812">Transmembrane</keyword>
<dbReference type="OrthoDB" id="2678417at2"/>
<dbReference type="RefSeq" id="WP_160647319.1">
    <property type="nucleotide sequence ID" value="NZ_SIJB01000032.1"/>
</dbReference>
<keyword evidence="4" id="KW-1185">Reference proteome</keyword>
<dbReference type="InterPro" id="IPR041401">
    <property type="entry name" value="TseB-like_dom"/>
</dbReference>
<evidence type="ECO:0000259" key="2">
    <source>
        <dbReference type="Pfam" id="PF17881"/>
    </source>
</evidence>